<reference evidence="2" key="2">
    <citation type="submission" date="2009-11" db="EMBL/GenBank/DDBJ databases">
        <title>The Genome Sequence of Allomyces macrogynus strain ATCC 38327.</title>
        <authorList>
            <consortium name="The Broad Institute Genome Sequencing Platform"/>
            <person name="Russ C."/>
            <person name="Cuomo C."/>
            <person name="Shea T."/>
            <person name="Young S.K."/>
            <person name="Zeng Q."/>
            <person name="Koehrsen M."/>
            <person name="Haas B."/>
            <person name="Borodovsky M."/>
            <person name="Guigo R."/>
            <person name="Alvarado L."/>
            <person name="Berlin A."/>
            <person name="Borenstein D."/>
            <person name="Chen Z."/>
            <person name="Engels R."/>
            <person name="Freedman E."/>
            <person name="Gellesch M."/>
            <person name="Goldberg J."/>
            <person name="Griggs A."/>
            <person name="Gujja S."/>
            <person name="Heiman D."/>
            <person name="Hepburn T."/>
            <person name="Howarth C."/>
            <person name="Jen D."/>
            <person name="Larson L."/>
            <person name="Lewis B."/>
            <person name="Mehta T."/>
            <person name="Park D."/>
            <person name="Pearson M."/>
            <person name="Roberts A."/>
            <person name="Saif S."/>
            <person name="Shenoy N."/>
            <person name="Sisk P."/>
            <person name="Stolte C."/>
            <person name="Sykes S."/>
            <person name="Walk T."/>
            <person name="White J."/>
            <person name="Yandava C."/>
            <person name="Burger G."/>
            <person name="Gray M.W."/>
            <person name="Holland P.W.H."/>
            <person name="King N."/>
            <person name="Lang F.B.F."/>
            <person name="Roger A.J."/>
            <person name="Ruiz-Trillo I."/>
            <person name="Lander E."/>
            <person name="Nusbaum C."/>
        </authorList>
    </citation>
    <scope>NUCLEOTIDE SEQUENCE [LARGE SCALE GENOMIC DNA]</scope>
    <source>
        <strain evidence="2">ATCC 38327</strain>
    </source>
</reference>
<dbReference type="EMBL" id="GG745333">
    <property type="protein sequence ID" value="KNE58419.1"/>
    <property type="molecule type" value="Genomic_DNA"/>
</dbReference>
<protein>
    <submittedName>
        <fullName evidence="1">Uncharacterized protein</fullName>
    </submittedName>
</protein>
<keyword evidence="2" id="KW-1185">Reference proteome</keyword>
<proteinExistence type="predicted"/>
<dbReference type="VEuPathDB" id="FungiDB:AMAG_18243"/>
<evidence type="ECO:0000313" key="1">
    <source>
        <dbReference type="EMBL" id="KNE58419.1"/>
    </source>
</evidence>
<name>A0A0L0S7S6_ALLM3</name>
<accession>A0A0L0S7S6</accession>
<organism evidence="1 2">
    <name type="scientific">Allomyces macrogynus (strain ATCC 38327)</name>
    <name type="common">Allomyces javanicus var. macrogynus</name>
    <dbReference type="NCBI Taxonomy" id="578462"/>
    <lineage>
        <taxon>Eukaryota</taxon>
        <taxon>Fungi</taxon>
        <taxon>Fungi incertae sedis</taxon>
        <taxon>Blastocladiomycota</taxon>
        <taxon>Blastocladiomycetes</taxon>
        <taxon>Blastocladiales</taxon>
        <taxon>Blastocladiaceae</taxon>
        <taxon>Allomyces</taxon>
    </lineage>
</organism>
<dbReference type="AlphaFoldDB" id="A0A0L0S7S6"/>
<evidence type="ECO:0000313" key="2">
    <source>
        <dbReference type="Proteomes" id="UP000054350"/>
    </source>
</evidence>
<reference evidence="1 2" key="1">
    <citation type="submission" date="2009-11" db="EMBL/GenBank/DDBJ databases">
        <title>Annotation of Allomyces macrogynus ATCC 38327.</title>
        <authorList>
            <consortium name="The Broad Institute Genome Sequencing Platform"/>
            <person name="Russ C."/>
            <person name="Cuomo C."/>
            <person name="Burger G."/>
            <person name="Gray M.W."/>
            <person name="Holland P.W.H."/>
            <person name="King N."/>
            <person name="Lang F.B.F."/>
            <person name="Roger A.J."/>
            <person name="Ruiz-Trillo I."/>
            <person name="Young S.K."/>
            <person name="Zeng Q."/>
            <person name="Gargeya S."/>
            <person name="Fitzgerald M."/>
            <person name="Haas B."/>
            <person name="Abouelleil A."/>
            <person name="Alvarado L."/>
            <person name="Arachchi H.M."/>
            <person name="Berlin A."/>
            <person name="Chapman S.B."/>
            <person name="Gearin G."/>
            <person name="Goldberg J."/>
            <person name="Griggs A."/>
            <person name="Gujja S."/>
            <person name="Hansen M."/>
            <person name="Heiman D."/>
            <person name="Howarth C."/>
            <person name="Larimer J."/>
            <person name="Lui A."/>
            <person name="MacDonald P.J.P."/>
            <person name="McCowen C."/>
            <person name="Montmayeur A."/>
            <person name="Murphy C."/>
            <person name="Neiman D."/>
            <person name="Pearson M."/>
            <person name="Priest M."/>
            <person name="Roberts A."/>
            <person name="Saif S."/>
            <person name="Shea T."/>
            <person name="Sisk P."/>
            <person name="Stolte C."/>
            <person name="Sykes S."/>
            <person name="Wortman J."/>
            <person name="Nusbaum C."/>
            <person name="Birren B."/>
        </authorList>
    </citation>
    <scope>NUCLEOTIDE SEQUENCE [LARGE SCALE GENOMIC DNA]</scope>
    <source>
        <strain evidence="1 2">ATCC 38327</strain>
    </source>
</reference>
<sequence length="133" mass="15014">MTPVTPEGPAASQDFFEPLRFTTDWAQADWVQAFSMETVGDMGLFALHVPRLAYALTLCHVCRFMQWAVFSGQTRDEDAHAGIPILTDTQRLAMIEHSLTTLGAKEMYMQRLERIACWAIVHAHMAPPRAMFS</sequence>
<gene>
    <name evidence="1" type="ORF">AMAG_18243</name>
</gene>
<dbReference type="Proteomes" id="UP000054350">
    <property type="component" value="Unassembled WGS sequence"/>
</dbReference>